<evidence type="ECO:0000313" key="1">
    <source>
        <dbReference type="EMBL" id="GAG51112.1"/>
    </source>
</evidence>
<proteinExistence type="predicted"/>
<name>X0YX25_9ZZZZ</name>
<dbReference type="EMBL" id="BARS01053383">
    <property type="protein sequence ID" value="GAG51112.1"/>
    <property type="molecule type" value="Genomic_DNA"/>
</dbReference>
<sequence>KLETYGSDNIDQFEFKELESVEIHKLVKPTKTIANKDGRFFPYINTSTIELSKYQIYNKTQAADKKNINTREHCLIKALLECGVETALINQIKLQYIAGCSISKKDLSDIAQILKRDITLHYMDNTDKPQKKIYRYKPEDRLQTIHIALYMNHYFLFEKSPYSKYSITNYNEVKDIENFEDITRTKKNKAGIVKPTYNKNKAKISSLLLIHKLHEQKHFKKHDMTT</sequence>
<gene>
    <name evidence="1" type="ORF">S01H1_79220</name>
</gene>
<accession>X0YX25</accession>
<feature type="non-terminal residue" evidence="1">
    <location>
        <position position="1"/>
    </location>
</feature>
<protein>
    <submittedName>
        <fullName evidence="1">Uncharacterized protein</fullName>
    </submittedName>
</protein>
<feature type="non-terminal residue" evidence="1">
    <location>
        <position position="226"/>
    </location>
</feature>
<organism evidence="1">
    <name type="scientific">marine sediment metagenome</name>
    <dbReference type="NCBI Taxonomy" id="412755"/>
    <lineage>
        <taxon>unclassified sequences</taxon>
        <taxon>metagenomes</taxon>
        <taxon>ecological metagenomes</taxon>
    </lineage>
</organism>
<reference evidence="1" key="1">
    <citation type="journal article" date="2014" name="Front. Microbiol.">
        <title>High frequency of phylogenetically diverse reductive dehalogenase-homologous genes in deep subseafloor sedimentary metagenomes.</title>
        <authorList>
            <person name="Kawai M."/>
            <person name="Futagami T."/>
            <person name="Toyoda A."/>
            <person name="Takaki Y."/>
            <person name="Nishi S."/>
            <person name="Hori S."/>
            <person name="Arai W."/>
            <person name="Tsubouchi T."/>
            <person name="Morono Y."/>
            <person name="Uchiyama I."/>
            <person name="Ito T."/>
            <person name="Fujiyama A."/>
            <person name="Inagaki F."/>
            <person name="Takami H."/>
        </authorList>
    </citation>
    <scope>NUCLEOTIDE SEQUENCE</scope>
    <source>
        <strain evidence="1">Expedition CK06-06</strain>
    </source>
</reference>
<comment type="caution">
    <text evidence="1">The sequence shown here is derived from an EMBL/GenBank/DDBJ whole genome shotgun (WGS) entry which is preliminary data.</text>
</comment>
<dbReference type="AlphaFoldDB" id="X0YX25"/>